<proteinExistence type="predicted"/>
<feature type="transmembrane region" description="Helical" evidence="6">
    <location>
        <begin position="451"/>
        <end position="480"/>
    </location>
</feature>
<name>A0A7W5ATV6_9BACL</name>
<feature type="transmembrane region" description="Helical" evidence="6">
    <location>
        <begin position="140"/>
        <end position="163"/>
    </location>
</feature>
<dbReference type="PANTHER" id="PTHR37422">
    <property type="entry name" value="TEICHURONIC ACID BIOSYNTHESIS PROTEIN TUAE"/>
    <property type="match status" value="1"/>
</dbReference>
<feature type="transmembrane region" description="Helical" evidence="6">
    <location>
        <begin position="334"/>
        <end position="353"/>
    </location>
</feature>
<evidence type="ECO:0000256" key="3">
    <source>
        <dbReference type="ARBA" id="ARBA00022989"/>
    </source>
</evidence>
<evidence type="ECO:0000259" key="7">
    <source>
        <dbReference type="Pfam" id="PF04932"/>
    </source>
</evidence>
<feature type="transmembrane region" description="Helical" evidence="6">
    <location>
        <begin position="103"/>
        <end position="120"/>
    </location>
</feature>
<organism evidence="8 9">
    <name type="scientific">Paenibacillus phyllosphaerae</name>
    <dbReference type="NCBI Taxonomy" id="274593"/>
    <lineage>
        <taxon>Bacteria</taxon>
        <taxon>Bacillati</taxon>
        <taxon>Bacillota</taxon>
        <taxon>Bacilli</taxon>
        <taxon>Bacillales</taxon>
        <taxon>Paenibacillaceae</taxon>
        <taxon>Paenibacillus</taxon>
    </lineage>
</organism>
<evidence type="ECO:0000256" key="4">
    <source>
        <dbReference type="ARBA" id="ARBA00023136"/>
    </source>
</evidence>
<evidence type="ECO:0000256" key="5">
    <source>
        <dbReference type="SAM" id="MobiDB-lite"/>
    </source>
</evidence>
<evidence type="ECO:0000256" key="6">
    <source>
        <dbReference type="SAM" id="Phobius"/>
    </source>
</evidence>
<dbReference type="RefSeq" id="WP_183596632.1">
    <property type="nucleotide sequence ID" value="NZ_JACHXK010000001.1"/>
</dbReference>
<dbReference type="GO" id="GO:0016020">
    <property type="term" value="C:membrane"/>
    <property type="evidence" value="ECO:0007669"/>
    <property type="project" value="UniProtKB-SubCell"/>
</dbReference>
<accession>A0A7W5ATV6</accession>
<keyword evidence="2 6" id="KW-0812">Transmembrane</keyword>
<protein>
    <submittedName>
        <fullName evidence="8">Tetratricopeptide (TPR) repeat protein</fullName>
    </submittedName>
</protein>
<feature type="transmembrane region" description="Helical" evidence="6">
    <location>
        <begin position="73"/>
        <end position="91"/>
    </location>
</feature>
<dbReference type="InterPro" id="IPR011990">
    <property type="entry name" value="TPR-like_helical_dom_sf"/>
</dbReference>
<dbReference type="PANTHER" id="PTHR37422:SF13">
    <property type="entry name" value="LIPOPOLYSACCHARIDE BIOSYNTHESIS PROTEIN PA4999-RELATED"/>
    <property type="match status" value="1"/>
</dbReference>
<dbReference type="InterPro" id="IPR007016">
    <property type="entry name" value="O-antigen_ligase-rel_domated"/>
</dbReference>
<comment type="subcellular location">
    <subcellularLocation>
        <location evidence="1">Membrane</location>
        <topology evidence="1">Multi-pass membrane protein</topology>
    </subcellularLocation>
</comment>
<feature type="transmembrane region" description="Helical" evidence="6">
    <location>
        <begin position="28"/>
        <end position="48"/>
    </location>
</feature>
<evidence type="ECO:0000313" key="9">
    <source>
        <dbReference type="Proteomes" id="UP000570361"/>
    </source>
</evidence>
<dbReference type="Proteomes" id="UP000570361">
    <property type="component" value="Unassembled WGS sequence"/>
</dbReference>
<keyword evidence="4 6" id="KW-0472">Membrane</keyword>
<dbReference type="AlphaFoldDB" id="A0A7W5ATV6"/>
<feature type="transmembrane region" description="Helical" evidence="6">
    <location>
        <begin position="241"/>
        <end position="257"/>
    </location>
</feature>
<comment type="caution">
    <text evidence="8">The sequence shown here is derived from an EMBL/GenBank/DDBJ whole genome shotgun (WGS) entry which is preliminary data.</text>
</comment>
<dbReference type="SUPFAM" id="SSF48452">
    <property type="entry name" value="TPR-like"/>
    <property type="match status" value="1"/>
</dbReference>
<feature type="domain" description="O-antigen ligase-related" evidence="7">
    <location>
        <begin position="310"/>
        <end position="428"/>
    </location>
</feature>
<feature type="transmembrane region" description="Helical" evidence="6">
    <location>
        <begin position="415"/>
        <end position="439"/>
    </location>
</feature>
<sequence>MSLAAIWLTALIIIVSYRMGMFFDSAFFYWEGFMAITPLASIGTAWGLRKLRGMRSGAAAARGDDPDWRRIPLAAYGLFAIAICYGLSLLGHPASREGTIEQALRYTAYGAFLWTGFFWFAGRERPGHEQRRKWIPRRTVWLAVMQLSGLFVLGGALAGWMGWLHFPNLIMVTEDAELSASGARLAGFVQYPNTLGALAAAYLLCQWRLMAYARTKAEFLVPSAMSTLSGLVLLLTESRGAWIAALLGWLLAFVFIGRKSISRWLVFSGVSLIGIGVVYRIALPAVAVDRPATLPGSKAADWQLILLWLAGLLVLIGLFVAIQRLEPKLRIWQAAIFWGMSSAAAIAILPRVASGRLEGHYDTAAARTLFYWDSLKLISEAPLFGRGGDTWRMLFRQIQSQPYVGNEVHSGYLDIVLDLGIVGACVFLLVLAALLLRVWRCDRSGLIPIGVLLLHAGVDFDLSYGCYWLILIGFIVMHASDDGHSQLQQSHSPSPIRVTRAKSVCAIAALILLFVSALGSWRLDEANTLYETSSTAADEQHKEQLLREALERNPNLTQARLDLAELIPLPSREALLLAGLSREPDSPRLLFALGKAAAAQGQVPQAVAWMEEALRLDRYHAERQTKAVSAMVELAIASAKEGKREAAIQAAQAAVAMDKRYAQLTEEPLRVNGRRFERTEEAEEAAARSSELLQRLAP</sequence>
<dbReference type="InterPro" id="IPR019734">
    <property type="entry name" value="TPR_rpt"/>
</dbReference>
<evidence type="ECO:0000313" key="8">
    <source>
        <dbReference type="EMBL" id="MBB3108512.1"/>
    </source>
</evidence>
<keyword evidence="9" id="KW-1185">Reference proteome</keyword>
<dbReference type="SMART" id="SM00028">
    <property type="entry name" value="TPR"/>
    <property type="match status" value="2"/>
</dbReference>
<dbReference type="Gene3D" id="1.25.40.10">
    <property type="entry name" value="Tetratricopeptide repeat domain"/>
    <property type="match status" value="1"/>
</dbReference>
<feature type="transmembrane region" description="Helical" evidence="6">
    <location>
        <begin position="183"/>
        <end position="205"/>
    </location>
</feature>
<reference evidence="8 9" key="1">
    <citation type="submission" date="2020-08" db="EMBL/GenBank/DDBJ databases">
        <title>Genomic Encyclopedia of Type Strains, Phase III (KMG-III): the genomes of soil and plant-associated and newly described type strains.</title>
        <authorList>
            <person name="Whitman W."/>
        </authorList>
    </citation>
    <scope>NUCLEOTIDE SEQUENCE [LARGE SCALE GENOMIC DNA]</scope>
    <source>
        <strain evidence="8 9">CECT 5862</strain>
    </source>
</reference>
<feature type="transmembrane region" description="Helical" evidence="6">
    <location>
        <begin position="217"/>
        <end position="235"/>
    </location>
</feature>
<dbReference type="EMBL" id="JACHXK010000001">
    <property type="protein sequence ID" value="MBB3108512.1"/>
    <property type="molecule type" value="Genomic_DNA"/>
</dbReference>
<dbReference type="InterPro" id="IPR051533">
    <property type="entry name" value="WaaL-like"/>
</dbReference>
<evidence type="ECO:0000256" key="1">
    <source>
        <dbReference type="ARBA" id="ARBA00004141"/>
    </source>
</evidence>
<dbReference type="Pfam" id="PF04932">
    <property type="entry name" value="Wzy_C"/>
    <property type="match status" value="1"/>
</dbReference>
<feature type="transmembrane region" description="Helical" evidence="6">
    <location>
        <begin position="302"/>
        <end position="322"/>
    </location>
</feature>
<evidence type="ECO:0000256" key="2">
    <source>
        <dbReference type="ARBA" id="ARBA00022692"/>
    </source>
</evidence>
<gene>
    <name evidence="8" type="ORF">FHS18_000540</name>
</gene>
<feature type="region of interest" description="Disordered" evidence="5">
    <location>
        <begin position="675"/>
        <end position="698"/>
    </location>
</feature>
<feature type="transmembrane region" description="Helical" evidence="6">
    <location>
        <begin position="264"/>
        <end position="282"/>
    </location>
</feature>
<keyword evidence="3 6" id="KW-1133">Transmembrane helix</keyword>